<keyword evidence="5" id="KW-1185">Reference proteome</keyword>
<gene>
    <name evidence="4" type="ORF">QM524_08540</name>
</gene>
<organism evidence="4 5">
    <name type="scientific">Flectobacillus roseus</name>
    <dbReference type="NCBI Taxonomy" id="502259"/>
    <lineage>
        <taxon>Bacteria</taxon>
        <taxon>Pseudomonadati</taxon>
        <taxon>Bacteroidota</taxon>
        <taxon>Cytophagia</taxon>
        <taxon>Cytophagales</taxon>
        <taxon>Flectobacillaceae</taxon>
        <taxon>Flectobacillus</taxon>
    </lineage>
</organism>
<evidence type="ECO:0000313" key="4">
    <source>
        <dbReference type="EMBL" id="MDI9859253.1"/>
    </source>
</evidence>
<evidence type="ECO:0000259" key="2">
    <source>
        <dbReference type="Pfam" id="PF06452"/>
    </source>
</evidence>
<proteinExistence type="predicted"/>
<dbReference type="Gene3D" id="2.60.40.1190">
    <property type="match status" value="1"/>
</dbReference>
<name>A0ABT6Y6Q1_9BACT</name>
<dbReference type="SUPFAM" id="SSF49344">
    <property type="entry name" value="CBD9-like"/>
    <property type="match status" value="1"/>
</dbReference>
<dbReference type="RefSeq" id="WP_283344233.1">
    <property type="nucleotide sequence ID" value="NZ_JASHIF010000007.1"/>
</dbReference>
<feature type="chain" id="PRO_5047058643" evidence="1">
    <location>
        <begin position="21"/>
        <end position="743"/>
    </location>
</feature>
<dbReference type="InterPro" id="IPR045670">
    <property type="entry name" value="DUF5916"/>
</dbReference>
<feature type="domain" description="Carbohydrate-binding" evidence="2">
    <location>
        <begin position="40"/>
        <end position="201"/>
    </location>
</feature>
<dbReference type="Proteomes" id="UP001236507">
    <property type="component" value="Unassembled WGS sequence"/>
</dbReference>
<dbReference type="Pfam" id="PF06452">
    <property type="entry name" value="CBM9_1"/>
    <property type="match status" value="1"/>
</dbReference>
<dbReference type="InterPro" id="IPR010502">
    <property type="entry name" value="Carb-bd_dom_fam9"/>
</dbReference>
<keyword evidence="1" id="KW-0732">Signal</keyword>
<comment type="caution">
    <text evidence="4">The sequence shown here is derived from an EMBL/GenBank/DDBJ whole genome shotgun (WGS) entry which is preliminary data.</text>
</comment>
<feature type="domain" description="DUF5916" evidence="3">
    <location>
        <begin position="239"/>
        <end position="343"/>
    </location>
</feature>
<dbReference type="EMBL" id="JASHIF010000007">
    <property type="protein sequence ID" value="MDI9859253.1"/>
    <property type="molecule type" value="Genomic_DNA"/>
</dbReference>
<accession>A0ABT6Y6Q1</accession>
<evidence type="ECO:0000259" key="3">
    <source>
        <dbReference type="Pfam" id="PF19313"/>
    </source>
</evidence>
<evidence type="ECO:0000313" key="5">
    <source>
        <dbReference type="Proteomes" id="UP001236507"/>
    </source>
</evidence>
<reference evidence="4 5" key="1">
    <citation type="submission" date="2023-05" db="EMBL/GenBank/DDBJ databases">
        <title>Novel species of genus Flectobacillus isolated from stream in China.</title>
        <authorList>
            <person name="Lu H."/>
        </authorList>
    </citation>
    <scope>NUCLEOTIDE SEQUENCE [LARGE SCALE GENOMIC DNA]</scope>
    <source>
        <strain evidence="4 5">KCTC 42575</strain>
    </source>
</reference>
<evidence type="ECO:0000256" key="1">
    <source>
        <dbReference type="SAM" id="SignalP"/>
    </source>
</evidence>
<sequence>MKKTLLLLTILFINILSAQAQKINESTQYHIKPATGKINIDGNLEDPAWKDTELGGDFWMITPTDTAKAKGKTEFRFTYDENFLYVAAICHESIKNKSYIVESLKRDFSFGNNDNLWLILEPFNDLTNGFVFGTNAAGAQFDGIISEGTNLNANWDNKWYSSTKYMGDHWVMEAAIPFKTLRYKAGETRWGMNFSRLDLKSNEKSCWARIPKQFFSITLAYTGSLVWDTPPPTPKNNFSIIPYALTGVNKDYAKGTDATIRKDVGVDAKIAVSSALNLDLTVNPDFSQVDVDQQVTNLDRFELFFPERRQFFLENSDLFNNFGFKSIRPFFSRRIGLGSPIQFGARLSGKLNNNLRIGLMNMQTDPNSALGKPTQNFSTLVLQQKVFSRSNIGLMFLNKEALNFDENKNVGYTKYNRNLGFEYNLASASNLWTGKFLVLKSFTPKATNSTNTASGDDFVQATSLSHNGTHWVIQWQHEYVGKNYNAEVGYVPRVGYFKIDPALTYLLYPKSPTSKVFVHGPTVESVNYWNTSSKLTDYTNIFAYGIQMKNRSALTLWTAKDYVKLQFKFNPLNPYTSEYYVANQSEHSWHSAGFDYVSTSKRLLTYTLSTRVGGYYGDGTRVGITGLVGYRFQPYVSFSVGADYNDIRNVSVANSANDIISKQSAKFFLIRSKVDITFTNNLYWTTYFQYNEQQKNVNLNTRIQWRYKPASDIFLVYTDNYVPNSFGIKDRAIVLKMTYWWNV</sequence>
<feature type="signal peptide" evidence="1">
    <location>
        <begin position="1"/>
        <end position="20"/>
    </location>
</feature>
<protein>
    <submittedName>
        <fullName evidence="4">DUF5916 domain-containing protein</fullName>
    </submittedName>
</protein>
<dbReference type="Pfam" id="PF19313">
    <property type="entry name" value="DUF5916"/>
    <property type="match status" value="1"/>
</dbReference>
<dbReference type="CDD" id="cd09618">
    <property type="entry name" value="CBM9_like_2"/>
    <property type="match status" value="1"/>
</dbReference>